<feature type="transmembrane region" description="Helical" evidence="1">
    <location>
        <begin position="142"/>
        <end position="160"/>
    </location>
</feature>
<dbReference type="EMBL" id="MEWZ01000021">
    <property type="protein sequence ID" value="OGC86501.1"/>
    <property type="molecule type" value="Genomic_DNA"/>
</dbReference>
<evidence type="ECO:0000313" key="3">
    <source>
        <dbReference type="Proteomes" id="UP000178585"/>
    </source>
</evidence>
<keyword evidence="1" id="KW-1133">Transmembrane helix</keyword>
<protein>
    <submittedName>
        <fullName evidence="2">Uncharacterized protein</fullName>
    </submittedName>
</protein>
<keyword evidence="1" id="KW-0812">Transmembrane</keyword>
<feature type="transmembrane region" description="Helical" evidence="1">
    <location>
        <begin position="98"/>
        <end position="122"/>
    </location>
</feature>
<dbReference type="Proteomes" id="UP000178585">
    <property type="component" value="Unassembled WGS sequence"/>
</dbReference>
<evidence type="ECO:0000313" key="2">
    <source>
        <dbReference type="EMBL" id="OGC86501.1"/>
    </source>
</evidence>
<feature type="transmembrane region" description="Helical" evidence="1">
    <location>
        <begin position="47"/>
        <end position="67"/>
    </location>
</feature>
<organism evidence="2 3">
    <name type="scientific">Candidatus Adlerbacteria bacterium RIFCSPLOWO2_01_FULL_54_21b</name>
    <dbReference type="NCBI Taxonomy" id="1797245"/>
    <lineage>
        <taxon>Bacteria</taxon>
        <taxon>Candidatus Adleribacteriota</taxon>
    </lineage>
</organism>
<comment type="caution">
    <text evidence="2">The sequence shown here is derived from an EMBL/GenBank/DDBJ whole genome shotgun (WGS) entry which is preliminary data.</text>
</comment>
<dbReference type="AlphaFoldDB" id="A0A1F4XXX9"/>
<name>A0A1F4XXX9_9BACT</name>
<reference evidence="2 3" key="1">
    <citation type="journal article" date="2016" name="Nat. Commun.">
        <title>Thousands of microbial genomes shed light on interconnected biogeochemical processes in an aquifer system.</title>
        <authorList>
            <person name="Anantharaman K."/>
            <person name="Brown C.T."/>
            <person name="Hug L.A."/>
            <person name="Sharon I."/>
            <person name="Castelle C.J."/>
            <person name="Probst A.J."/>
            <person name="Thomas B.C."/>
            <person name="Singh A."/>
            <person name="Wilkins M.J."/>
            <person name="Karaoz U."/>
            <person name="Brodie E.L."/>
            <person name="Williams K.H."/>
            <person name="Hubbard S.S."/>
            <person name="Banfield J.F."/>
        </authorList>
    </citation>
    <scope>NUCLEOTIDE SEQUENCE [LARGE SCALE GENOMIC DNA]</scope>
</reference>
<evidence type="ECO:0000256" key="1">
    <source>
        <dbReference type="SAM" id="Phobius"/>
    </source>
</evidence>
<gene>
    <name evidence="2" type="ORF">A2949_02635</name>
</gene>
<proteinExistence type="predicted"/>
<accession>A0A1F4XXX9</accession>
<keyword evidence="1" id="KW-0472">Membrane</keyword>
<sequence>MKYVILFLLLVAVIGFLRWTVNPARTNPLAGWFPRLAIPAPDWRWVGYPALATATVAAIAAAAYWGWSYATSAVSGLKSHIPSLPDLPSMPGTPDIDWWNVLMVVAAIAAIIAAFYLLHGLWQWWRTPATRGTTPAPARTAWFPWKTVLALGILVALIFLPPWSEWMSKVQLTADSATSVPATCDGKARTVTLTKKAEPIVKIPCRVAAEAHYGKVTVIGSKPGERETFTGPMKWNFDAKFWWCESDRCVVEVALCPSDMRWNDEAKKCGVRVMGIEIGVRPTPRT</sequence>